<dbReference type="InterPro" id="IPR044016">
    <property type="entry name" value="Big_13"/>
</dbReference>
<feature type="chain" id="PRO_5027774669" evidence="2">
    <location>
        <begin position="23"/>
        <end position="1041"/>
    </location>
</feature>
<proteinExistence type="predicted"/>
<feature type="region of interest" description="Disordered" evidence="1">
    <location>
        <begin position="434"/>
        <end position="511"/>
    </location>
</feature>
<feature type="compositionally biased region" description="Low complexity" evidence="1">
    <location>
        <begin position="468"/>
        <end position="511"/>
    </location>
</feature>
<feature type="compositionally biased region" description="Low complexity" evidence="1">
    <location>
        <begin position="192"/>
        <end position="270"/>
    </location>
</feature>
<organism evidence="4">
    <name type="scientific">uncultured Sulfurovum sp</name>
    <dbReference type="NCBI Taxonomy" id="269237"/>
    <lineage>
        <taxon>Bacteria</taxon>
        <taxon>Pseudomonadati</taxon>
        <taxon>Campylobacterota</taxon>
        <taxon>Epsilonproteobacteria</taxon>
        <taxon>Campylobacterales</taxon>
        <taxon>Sulfurovaceae</taxon>
        <taxon>Sulfurovum</taxon>
        <taxon>environmental samples</taxon>
    </lineage>
</organism>
<feature type="compositionally biased region" description="Polar residues" evidence="1">
    <location>
        <begin position="439"/>
        <end position="467"/>
    </location>
</feature>
<dbReference type="Gene3D" id="2.60.40.10">
    <property type="entry name" value="Immunoglobulins"/>
    <property type="match status" value="1"/>
</dbReference>
<feature type="domain" description="Bacterial Ig-like" evidence="3">
    <location>
        <begin position="596"/>
        <end position="686"/>
    </location>
</feature>
<sequence>MTQPHPSYHLFFLTLLSFFLSACGGSTTSSNVERNIEGKLIDSAVEGVEYRCGNVIDFTDENGTFSCATLPVSFYIGAINLGEVSVLPTDKQVFPQDIASVNRSDVNNTKVLNLALLLQSLDSDKNASNGINISSDTRTKFTKEIIVSDLNLTELKNQLKIQDQDITFQDINNVLNHLRLSAEIISNDDNHSTNLENNSSTDNNTTSSENNNSADNNSTDSENNNLADNNTTSSEDNNLTDNNTTSSEDNNSTDNNTTSSEDNNSADNNTIGSEDNNSADNVERNIQGKLIDSAVEGVEYRCGNVIDFTDENGTFSCATLPVSFYIGAINLGEVSVLPTDKQVFPQDIASVNRSDVNNTKVLNLALLLQSLDSDKNASNGINISSDTRTKFTKEIIVSDLNLTELKNQLKIQDQDITFQDINNVLNHLRLSAGIKNNDDNNSSNTGENVDNNNSEDTNTIETNNTVIDNTTPSSENNNSNENNTTDNSENNDSEGTNTTETNTTIIDNTAPLLPTLTSTPSFTAANSINVIVNGESHSNVYLNNVEVGTINAQGSLSLTLDTSGVDGTKNFNITLQDAANNTSSALSFNVIKDTVAPAENSTINSLTTADTSPPLSGSLPHGNDDNNTENYTISIEINGTSYEATNNEDNNWSLPNNTINPLEEGFYSVIITVTDEAGNSSSTTLTGKIEINNTAFLIDSALEGIKYKSGSYTGYTDVNGLFKYEEGTTVTFYIGDESTGIPMGSTQVKIDPHNSQRKIITIFDLAGSQDENNTRVINMGKFLQSLDADNDVSNGITIDEKTKESIALANLRNHLDFNEDVDAFHQNTEIYNLMNDLAGHFGEHRGLLDSEDVKAHLVSIRDNNPSTKTFSESETVRGEKQETKILTGVFQTTTGVVEGLEYRSGNQVGRTSSTGEFQYEEGKSIKFYIYQLELGTTEADSVLTPANLVVSTSFNHPKPRNIIRLLAVFDAISSDAKITIDDAVREALEKYRSQIDINLPDGKANEEFSIPAGVDEFGAQFDDFEIGKDILDEITLLRGAN</sequence>
<feature type="compositionally biased region" description="Polar residues" evidence="1">
    <location>
        <begin position="602"/>
        <end position="615"/>
    </location>
</feature>
<dbReference type="EMBL" id="CACVAR010000305">
    <property type="protein sequence ID" value="CAA6819670.1"/>
    <property type="molecule type" value="Genomic_DNA"/>
</dbReference>
<dbReference type="Pfam" id="PF19077">
    <property type="entry name" value="Big_13"/>
    <property type="match status" value="1"/>
</dbReference>
<dbReference type="InterPro" id="IPR013783">
    <property type="entry name" value="Ig-like_fold"/>
</dbReference>
<evidence type="ECO:0000313" key="4">
    <source>
        <dbReference type="EMBL" id="CAA6819670.1"/>
    </source>
</evidence>
<feature type="compositionally biased region" description="Polar residues" evidence="1">
    <location>
        <begin position="271"/>
        <end position="280"/>
    </location>
</feature>
<feature type="signal peptide" evidence="2">
    <location>
        <begin position="1"/>
        <end position="22"/>
    </location>
</feature>
<feature type="region of interest" description="Disordered" evidence="1">
    <location>
        <begin position="188"/>
        <end position="280"/>
    </location>
</feature>
<accession>A0A6S6TSN5</accession>
<evidence type="ECO:0000259" key="3">
    <source>
        <dbReference type="Pfam" id="PF19077"/>
    </source>
</evidence>
<keyword evidence="2" id="KW-0732">Signal</keyword>
<name>A0A6S6TSN5_9BACT</name>
<evidence type="ECO:0000256" key="2">
    <source>
        <dbReference type="SAM" id="SignalP"/>
    </source>
</evidence>
<dbReference type="AlphaFoldDB" id="A0A6S6TSN5"/>
<feature type="region of interest" description="Disordered" evidence="1">
    <location>
        <begin position="602"/>
        <end position="626"/>
    </location>
</feature>
<gene>
    <name evidence="4" type="ORF">HELGO_WM21124</name>
</gene>
<reference evidence="4" key="1">
    <citation type="submission" date="2020-01" db="EMBL/GenBank/DDBJ databases">
        <authorList>
            <person name="Meier V. D."/>
            <person name="Meier V D."/>
        </authorList>
    </citation>
    <scope>NUCLEOTIDE SEQUENCE</scope>
    <source>
        <strain evidence="4">HLG_WM_MAG_03</strain>
    </source>
</reference>
<protein>
    <submittedName>
        <fullName evidence="4">MSHA biogenesis protein MshL</fullName>
    </submittedName>
</protein>
<evidence type="ECO:0000256" key="1">
    <source>
        <dbReference type="SAM" id="MobiDB-lite"/>
    </source>
</evidence>